<organism evidence="9 10">
    <name type="scientific">Pristionchus mayeri</name>
    <dbReference type="NCBI Taxonomy" id="1317129"/>
    <lineage>
        <taxon>Eukaryota</taxon>
        <taxon>Metazoa</taxon>
        <taxon>Ecdysozoa</taxon>
        <taxon>Nematoda</taxon>
        <taxon>Chromadorea</taxon>
        <taxon>Rhabditida</taxon>
        <taxon>Rhabditina</taxon>
        <taxon>Diplogasteromorpha</taxon>
        <taxon>Diplogasteroidea</taxon>
        <taxon>Neodiplogasteridae</taxon>
        <taxon>Pristionchus</taxon>
    </lineage>
</organism>
<sequence>QESDCQPIGCVEKEDGSTLCGYYQFSQDYYEDCGAPGKRYRDSVETAWKRCANDYNCSTRCVQKFVDRYKLGCPNRGTCEQSARLHNGGINGCNMQSTLKYWDTIKSCCQCS</sequence>
<gene>
    <name evidence="9" type="ORF">PMAYCL1PPCAC_21557</name>
</gene>
<protein>
    <recommendedName>
        <fullName evidence="2">lysozyme</fullName>
        <ecNumber evidence="2">3.2.1.17</ecNumber>
    </recommendedName>
</protein>
<accession>A0AAN5CVJ0</accession>
<keyword evidence="6 8" id="KW-1015">Disulfide bond</keyword>
<feature type="disulfide bond" evidence="8">
    <location>
        <begin position="51"/>
        <end position="57"/>
    </location>
</feature>
<evidence type="ECO:0000313" key="9">
    <source>
        <dbReference type="EMBL" id="GMR51362.1"/>
    </source>
</evidence>
<dbReference type="AlphaFoldDB" id="A0AAN5CVJ0"/>
<evidence type="ECO:0000256" key="2">
    <source>
        <dbReference type="ARBA" id="ARBA00012732"/>
    </source>
</evidence>
<dbReference type="EMBL" id="BTRK01000005">
    <property type="protein sequence ID" value="GMR51362.1"/>
    <property type="molecule type" value="Genomic_DNA"/>
</dbReference>
<evidence type="ECO:0000256" key="8">
    <source>
        <dbReference type="PIRSR" id="PIRSR608597-3"/>
    </source>
</evidence>
<dbReference type="GO" id="GO:0003796">
    <property type="term" value="F:lysozyme activity"/>
    <property type="evidence" value="ECO:0007669"/>
    <property type="project" value="UniProtKB-EC"/>
</dbReference>
<keyword evidence="7" id="KW-0326">Glycosidase</keyword>
<feature type="non-terminal residue" evidence="9">
    <location>
        <position position="1"/>
    </location>
</feature>
<dbReference type="Gene3D" id="1.10.530.10">
    <property type="match status" value="1"/>
</dbReference>
<dbReference type="Proteomes" id="UP001328107">
    <property type="component" value="Unassembled WGS sequence"/>
</dbReference>
<feature type="disulfide bond" evidence="8">
    <location>
        <begin position="10"/>
        <end position="20"/>
    </location>
</feature>
<evidence type="ECO:0000313" key="10">
    <source>
        <dbReference type="Proteomes" id="UP001328107"/>
    </source>
</evidence>
<proteinExistence type="predicted"/>
<evidence type="ECO:0000256" key="5">
    <source>
        <dbReference type="ARBA" id="ARBA00022801"/>
    </source>
</evidence>
<keyword evidence="3" id="KW-0929">Antimicrobial</keyword>
<keyword evidence="4" id="KW-0081">Bacteriolytic enzyme</keyword>
<dbReference type="GO" id="GO:0050830">
    <property type="term" value="P:defense response to Gram-positive bacterium"/>
    <property type="evidence" value="ECO:0007669"/>
    <property type="project" value="TreeGrafter"/>
</dbReference>
<evidence type="ECO:0000256" key="1">
    <source>
        <dbReference type="ARBA" id="ARBA00000632"/>
    </source>
</evidence>
<keyword evidence="10" id="KW-1185">Reference proteome</keyword>
<comment type="caution">
    <text evidence="9">The sequence shown here is derived from an EMBL/GenBank/DDBJ whole genome shotgun (WGS) entry which is preliminary data.</text>
</comment>
<name>A0AAN5CVJ0_9BILA</name>
<dbReference type="Pfam" id="PF05497">
    <property type="entry name" value="Destabilase"/>
    <property type="match status" value="1"/>
</dbReference>
<dbReference type="InterPro" id="IPR008597">
    <property type="entry name" value="Invert_lysozyme"/>
</dbReference>
<feature type="disulfide bond" evidence="8">
    <location>
        <begin position="33"/>
        <end position="61"/>
    </location>
</feature>
<evidence type="ECO:0000256" key="3">
    <source>
        <dbReference type="ARBA" id="ARBA00022529"/>
    </source>
</evidence>
<evidence type="ECO:0000256" key="4">
    <source>
        <dbReference type="ARBA" id="ARBA00022638"/>
    </source>
</evidence>
<reference evidence="10" key="1">
    <citation type="submission" date="2022-10" db="EMBL/GenBank/DDBJ databases">
        <title>Genome assembly of Pristionchus species.</title>
        <authorList>
            <person name="Yoshida K."/>
            <person name="Sommer R.J."/>
        </authorList>
    </citation>
    <scope>NUCLEOTIDE SEQUENCE [LARGE SCALE GENOMIC DNA]</scope>
    <source>
        <strain evidence="10">RS5460</strain>
    </source>
</reference>
<dbReference type="PANTHER" id="PTHR11195">
    <property type="entry name" value="DESTABILASE-RELATED"/>
    <property type="match status" value="1"/>
</dbReference>
<keyword evidence="5" id="KW-0378">Hydrolase</keyword>
<dbReference type="PROSITE" id="PS51909">
    <property type="entry name" value="LYSOZYME_I"/>
    <property type="match status" value="1"/>
</dbReference>
<evidence type="ECO:0000256" key="6">
    <source>
        <dbReference type="ARBA" id="ARBA00023157"/>
    </source>
</evidence>
<comment type="catalytic activity">
    <reaction evidence="1">
        <text>Hydrolysis of (1-&gt;4)-beta-linkages between N-acetylmuramic acid and N-acetyl-D-glucosamine residues in a peptidoglycan and between N-acetyl-D-glucosamine residues in chitodextrins.</text>
        <dbReference type="EC" id="3.2.1.17"/>
    </reaction>
</comment>
<evidence type="ECO:0000256" key="7">
    <source>
        <dbReference type="ARBA" id="ARBA00023295"/>
    </source>
</evidence>
<dbReference type="PANTHER" id="PTHR11195:SF13">
    <property type="entry name" value="INVERTEBRATE-TYPE LYSOZYME 2-RELATED"/>
    <property type="match status" value="1"/>
</dbReference>
<dbReference type="EC" id="3.2.1.17" evidence="2"/>
<dbReference type="GO" id="GO:0031640">
    <property type="term" value="P:killing of cells of another organism"/>
    <property type="evidence" value="ECO:0007669"/>
    <property type="project" value="UniProtKB-KW"/>
</dbReference>